<comment type="caution">
    <text evidence="1">The sequence shown here is derived from an EMBL/GenBank/DDBJ whole genome shotgun (WGS) entry which is preliminary data.</text>
</comment>
<dbReference type="EMBL" id="PGGW01000057">
    <property type="protein sequence ID" value="PJE96687.1"/>
    <property type="molecule type" value="Genomic_DNA"/>
</dbReference>
<name>A0A2M8LXI7_9ACTN</name>
<accession>A0A2M8LXI7</accession>
<evidence type="ECO:0000313" key="2">
    <source>
        <dbReference type="Proteomes" id="UP000230407"/>
    </source>
</evidence>
<protein>
    <submittedName>
        <fullName evidence="1">Uncharacterized protein</fullName>
    </submittedName>
</protein>
<keyword evidence="2" id="KW-1185">Reference proteome</keyword>
<dbReference type="AlphaFoldDB" id="A0A2M8LXI7"/>
<evidence type="ECO:0000313" key="1">
    <source>
        <dbReference type="EMBL" id="PJE96687.1"/>
    </source>
</evidence>
<proteinExistence type="predicted"/>
<sequence length="116" mass="12140">MFGSSRQDPAVVVLRDADGIAASLRQALADAEAGERPGLERALALAEEAAAVPEAELRVRWTRRRLAAAGFDGPLDSVEAVRALRTAERRLGLRQAVALTKEAAAAEPSAGKRPGG</sequence>
<organism evidence="1 2">
    <name type="scientific">Streptomyces carminius</name>
    <dbReference type="NCBI Taxonomy" id="2665496"/>
    <lineage>
        <taxon>Bacteria</taxon>
        <taxon>Bacillati</taxon>
        <taxon>Actinomycetota</taxon>
        <taxon>Actinomycetes</taxon>
        <taxon>Kitasatosporales</taxon>
        <taxon>Streptomycetaceae</taxon>
        <taxon>Streptomyces</taxon>
    </lineage>
</organism>
<dbReference type="Proteomes" id="UP000230407">
    <property type="component" value="Unassembled WGS sequence"/>
</dbReference>
<gene>
    <name evidence="1" type="ORF">CUT44_16755</name>
</gene>
<dbReference type="RefSeq" id="WP_100202670.1">
    <property type="nucleotide sequence ID" value="NZ_PGGW01000057.1"/>
</dbReference>
<reference evidence="1 2" key="1">
    <citation type="submission" date="2017-11" db="EMBL/GenBank/DDBJ databases">
        <title>Streptomyces carmine sp. nov., a novel actinomycete isolated from Sophora alopecuroides in Xinjiang, China.</title>
        <authorList>
            <person name="Wang Y."/>
            <person name="Luo X."/>
            <person name="Wan C."/>
            <person name="Zhang L."/>
        </authorList>
    </citation>
    <scope>NUCLEOTIDE SEQUENCE [LARGE SCALE GENOMIC DNA]</scope>
    <source>
        <strain evidence="1 2">TRM SA0054</strain>
    </source>
</reference>